<dbReference type="NCBIfam" id="TIGR00528">
    <property type="entry name" value="gcvT"/>
    <property type="match status" value="1"/>
</dbReference>
<dbReference type="RefSeq" id="WP_092730464.1">
    <property type="nucleotide sequence ID" value="NZ_FNPC01000001.1"/>
</dbReference>
<keyword evidence="3 5" id="KW-0808">Transferase</keyword>
<dbReference type="InterPro" id="IPR028896">
    <property type="entry name" value="GcvT/YgfZ/DmdA"/>
</dbReference>
<comment type="function">
    <text evidence="5">The glycine cleavage system catalyzes the degradation of glycine.</text>
</comment>
<dbReference type="InterPro" id="IPR013977">
    <property type="entry name" value="GcvT_C"/>
</dbReference>
<dbReference type="SUPFAM" id="SSF103025">
    <property type="entry name" value="Folate-binding domain"/>
    <property type="match status" value="1"/>
</dbReference>
<evidence type="ECO:0000256" key="5">
    <source>
        <dbReference type="HAMAP-Rule" id="MF_00259"/>
    </source>
</evidence>
<dbReference type="GO" id="GO:0008483">
    <property type="term" value="F:transaminase activity"/>
    <property type="evidence" value="ECO:0007669"/>
    <property type="project" value="UniProtKB-KW"/>
</dbReference>
<keyword evidence="11" id="KW-1185">Reference proteome</keyword>
<dbReference type="HAMAP" id="MF_00259">
    <property type="entry name" value="GcvT"/>
    <property type="match status" value="1"/>
</dbReference>
<dbReference type="Pfam" id="PF08669">
    <property type="entry name" value="GCV_T_C"/>
    <property type="match status" value="1"/>
</dbReference>
<dbReference type="GO" id="GO:0019464">
    <property type="term" value="P:glycine decarboxylation via glycine cleavage system"/>
    <property type="evidence" value="ECO:0007669"/>
    <property type="project" value="UniProtKB-UniRule"/>
</dbReference>
<feature type="domain" description="Aminomethyltransferase C-terminal" evidence="9">
    <location>
        <begin position="285"/>
        <end position="361"/>
    </location>
</feature>
<keyword evidence="2 5" id="KW-0032">Aminotransferase</keyword>
<dbReference type="GO" id="GO:0032259">
    <property type="term" value="P:methylation"/>
    <property type="evidence" value="ECO:0007669"/>
    <property type="project" value="UniProtKB-KW"/>
</dbReference>
<dbReference type="PANTHER" id="PTHR43757">
    <property type="entry name" value="AMINOMETHYLTRANSFERASE"/>
    <property type="match status" value="1"/>
</dbReference>
<organism evidence="10 11">
    <name type="scientific">Halopenitus persicus</name>
    <dbReference type="NCBI Taxonomy" id="1048396"/>
    <lineage>
        <taxon>Archaea</taxon>
        <taxon>Methanobacteriati</taxon>
        <taxon>Methanobacteriota</taxon>
        <taxon>Stenosarchaea group</taxon>
        <taxon>Halobacteria</taxon>
        <taxon>Halobacteriales</taxon>
        <taxon>Haloferacaceae</taxon>
        <taxon>Halopenitus</taxon>
    </lineage>
</organism>
<reference evidence="11" key="1">
    <citation type="submission" date="2016-10" db="EMBL/GenBank/DDBJ databases">
        <authorList>
            <person name="Varghese N."/>
            <person name="Submissions S."/>
        </authorList>
    </citation>
    <scope>NUCLEOTIDE SEQUENCE [LARGE SCALE GENOMIC DNA]</scope>
    <source>
        <strain evidence="11">DC30,IBRC 10041,KCTC 4046</strain>
    </source>
</reference>
<sequence length="383" mass="41108">MSLRTPPLHQVHRDAGAEFTDFGGWEMPVSYAGISTEHAAVRESVGIFDVSHMGEVEVRGPDATAVMDHLTTNAVADLEPGDAQYSCILNDDGVIIDDTVIYRYPDEDAYLFVPNAGHGTQMTDRWSTHAASLDADVTVENRTEDLGLVAIQGPDAIETVDAHAQDSIADVGRFSTIRTTIGDVECLVARTGYTGEDGVEVFFDADRSRELWGTFDDVQPCGLGARDTLRLEAGLLLSGQDFDPETEPRTPLEAKLGFVVDESKDDFVGKDALARQAETGPEELLVGIHLNGRGVPRNGYELYRDDEHLGHVTSGTMSPTLSEPIALGYVDADHASTGTEIAVEVRGRRIPATIVGQRFLDSLGGNGGDEASDGNDATDGTDD</sequence>
<evidence type="ECO:0000256" key="7">
    <source>
        <dbReference type="SAM" id="MobiDB-lite"/>
    </source>
</evidence>
<dbReference type="Gene3D" id="3.30.70.1400">
    <property type="entry name" value="Aminomethyltransferase beta-barrel domains"/>
    <property type="match status" value="1"/>
</dbReference>
<dbReference type="InterPro" id="IPR022903">
    <property type="entry name" value="GcvT_bac"/>
</dbReference>
<dbReference type="GO" id="GO:0005960">
    <property type="term" value="C:glycine cleavage complex"/>
    <property type="evidence" value="ECO:0007669"/>
    <property type="project" value="InterPro"/>
</dbReference>
<dbReference type="PIRSF" id="PIRSF006487">
    <property type="entry name" value="GcvT"/>
    <property type="match status" value="1"/>
</dbReference>
<proteinExistence type="inferred from homology"/>
<evidence type="ECO:0000313" key="10">
    <source>
        <dbReference type="EMBL" id="SDX75836.1"/>
    </source>
</evidence>
<dbReference type="AlphaFoldDB" id="A0A1H3EAU6"/>
<comment type="subunit">
    <text evidence="5">The glycine cleavage system is composed of four proteins: P, T, L and H.</text>
</comment>
<dbReference type="OrthoDB" id="2001at2157"/>
<evidence type="ECO:0000313" key="11">
    <source>
        <dbReference type="Proteomes" id="UP000199079"/>
    </source>
</evidence>
<dbReference type="FunFam" id="3.30.70.1400:FF:000001">
    <property type="entry name" value="Aminomethyltransferase"/>
    <property type="match status" value="1"/>
</dbReference>
<dbReference type="InterPro" id="IPR027266">
    <property type="entry name" value="TrmE/GcvT-like"/>
</dbReference>
<evidence type="ECO:0000256" key="3">
    <source>
        <dbReference type="ARBA" id="ARBA00022679"/>
    </source>
</evidence>
<evidence type="ECO:0000256" key="2">
    <source>
        <dbReference type="ARBA" id="ARBA00022576"/>
    </source>
</evidence>
<dbReference type="GO" id="GO:0008168">
    <property type="term" value="F:methyltransferase activity"/>
    <property type="evidence" value="ECO:0007669"/>
    <property type="project" value="UniProtKB-KW"/>
</dbReference>
<dbReference type="Pfam" id="PF01571">
    <property type="entry name" value="GCV_T"/>
    <property type="match status" value="1"/>
</dbReference>
<keyword evidence="10" id="KW-0489">Methyltransferase</keyword>
<dbReference type="Gene3D" id="2.40.30.110">
    <property type="entry name" value="Aminomethyltransferase beta-barrel domains"/>
    <property type="match status" value="1"/>
</dbReference>
<dbReference type="Gene3D" id="4.10.1250.10">
    <property type="entry name" value="Aminomethyltransferase fragment"/>
    <property type="match status" value="1"/>
</dbReference>
<evidence type="ECO:0000256" key="1">
    <source>
        <dbReference type="ARBA" id="ARBA00008609"/>
    </source>
</evidence>
<dbReference type="FunFam" id="2.40.30.110:FF:000003">
    <property type="entry name" value="Aminomethyltransferase"/>
    <property type="match status" value="1"/>
</dbReference>
<dbReference type="EMBL" id="FNPC01000001">
    <property type="protein sequence ID" value="SDX75836.1"/>
    <property type="molecule type" value="Genomic_DNA"/>
</dbReference>
<dbReference type="EC" id="2.1.2.10" evidence="5"/>
<protein>
    <recommendedName>
        <fullName evidence="5">Probable aminomethyltransferase</fullName>
        <ecNumber evidence="5">2.1.2.10</ecNumber>
    </recommendedName>
    <alternativeName>
        <fullName evidence="5">Glycine cleavage system T protein</fullName>
    </alternativeName>
</protein>
<dbReference type="Gene3D" id="3.30.1360.120">
    <property type="entry name" value="Probable tRNA modification gtpase trme, domain 1"/>
    <property type="match status" value="1"/>
</dbReference>
<dbReference type="InterPro" id="IPR006223">
    <property type="entry name" value="GcvT"/>
</dbReference>
<dbReference type="InterPro" id="IPR006222">
    <property type="entry name" value="GCVT_N"/>
</dbReference>
<name>A0A1H3EAU6_9EURY</name>
<evidence type="ECO:0000256" key="4">
    <source>
        <dbReference type="ARBA" id="ARBA00047665"/>
    </source>
</evidence>
<comment type="similarity">
    <text evidence="1 5">Belongs to the GcvT family.</text>
</comment>
<dbReference type="PANTHER" id="PTHR43757:SF2">
    <property type="entry name" value="AMINOMETHYLTRANSFERASE, MITOCHONDRIAL"/>
    <property type="match status" value="1"/>
</dbReference>
<evidence type="ECO:0000259" key="9">
    <source>
        <dbReference type="Pfam" id="PF08669"/>
    </source>
</evidence>
<dbReference type="GO" id="GO:0004047">
    <property type="term" value="F:aminomethyltransferase activity"/>
    <property type="evidence" value="ECO:0007669"/>
    <property type="project" value="UniProtKB-UniRule"/>
</dbReference>
<comment type="catalytic activity">
    <reaction evidence="4 5">
        <text>N(6)-[(R)-S(8)-aminomethyldihydrolipoyl]-L-lysyl-[protein] + (6S)-5,6,7,8-tetrahydrofolate = N(6)-[(R)-dihydrolipoyl]-L-lysyl-[protein] + (6R)-5,10-methylene-5,6,7,8-tetrahydrofolate + NH4(+)</text>
        <dbReference type="Rhea" id="RHEA:16945"/>
        <dbReference type="Rhea" id="RHEA-COMP:10475"/>
        <dbReference type="Rhea" id="RHEA-COMP:10492"/>
        <dbReference type="ChEBI" id="CHEBI:15636"/>
        <dbReference type="ChEBI" id="CHEBI:28938"/>
        <dbReference type="ChEBI" id="CHEBI:57453"/>
        <dbReference type="ChEBI" id="CHEBI:83100"/>
        <dbReference type="ChEBI" id="CHEBI:83143"/>
        <dbReference type="EC" id="2.1.2.10"/>
    </reaction>
</comment>
<dbReference type="Proteomes" id="UP000199079">
    <property type="component" value="Unassembled WGS sequence"/>
</dbReference>
<feature type="domain" description="GCVT N-terminal" evidence="8">
    <location>
        <begin position="8"/>
        <end position="263"/>
    </location>
</feature>
<accession>A0A1H3EAU6</accession>
<feature type="region of interest" description="Disordered" evidence="7">
    <location>
        <begin position="361"/>
        <end position="383"/>
    </location>
</feature>
<gene>
    <name evidence="5" type="primary">gcvT</name>
    <name evidence="10" type="ORF">SAMN05216564_101357</name>
</gene>
<evidence type="ECO:0000256" key="6">
    <source>
        <dbReference type="PIRSR" id="PIRSR006487-1"/>
    </source>
</evidence>
<feature type="binding site" evidence="6">
    <location>
        <position position="200"/>
    </location>
    <ligand>
        <name>substrate</name>
    </ligand>
</feature>
<evidence type="ECO:0000259" key="8">
    <source>
        <dbReference type="Pfam" id="PF01571"/>
    </source>
</evidence>
<dbReference type="NCBIfam" id="NF001567">
    <property type="entry name" value="PRK00389.1"/>
    <property type="match status" value="1"/>
</dbReference>
<dbReference type="SUPFAM" id="SSF101790">
    <property type="entry name" value="Aminomethyltransferase beta-barrel domain"/>
    <property type="match status" value="1"/>
</dbReference>
<dbReference type="InterPro" id="IPR029043">
    <property type="entry name" value="GcvT/YgfZ_C"/>
</dbReference>